<sequence>MATLPDSSSAFLYEGEKREYPTDTYLVDKGTGTIRKMGQGLEAMKQAADIILSVERYENQIYSSNFGRELKKLVGKPPEYVTSMLKRRIREAFSVDSRFLSVDNFVFEITDTGTIKCGFQLKTAFGTLSEEVEI</sequence>
<organism evidence="1 2">
    <name type="scientific">Lacrimispora xylanisolvens</name>
    <dbReference type="NCBI Taxonomy" id="384636"/>
    <lineage>
        <taxon>Bacteria</taxon>
        <taxon>Bacillati</taxon>
        <taxon>Bacillota</taxon>
        <taxon>Clostridia</taxon>
        <taxon>Lachnospirales</taxon>
        <taxon>Lachnospiraceae</taxon>
        <taxon>Lacrimispora</taxon>
    </lineage>
</organism>
<protein>
    <submittedName>
        <fullName evidence="1">Uncharacterized protein DUF2634</fullName>
    </submittedName>
</protein>
<dbReference type="OrthoDB" id="89089at2"/>
<evidence type="ECO:0000313" key="2">
    <source>
        <dbReference type="Proteomes" id="UP000237749"/>
    </source>
</evidence>
<dbReference type="AlphaFoldDB" id="A0A2S6HYK7"/>
<dbReference type="Pfam" id="PF10934">
    <property type="entry name" value="Sheath_initiator"/>
    <property type="match status" value="1"/>
</dbReference>
<comment type="caution">
    <text evidence="1">The sequence shown here is derived from an EMBL/GenBank/DDBJ whole genome shotgun (WGS) entry which is preliminary data.</text>
</comment>
<dbReference type="Proteomes" id="UP000237749">
    <property type="component" value="Unassembled WGS sequence"/>
</dbReference>
<proteinExistence type="predicted"/>
<keyword evidence="2" id="KW-1185">Reference proteome</keyword>
<accession>A0A2S6HYK7</accession>
<reference evidence="1 2" key="1">
    <citation type="submission" date="2018-02" db="EMBL/GenBank/DDBJ databases">
        <title>Genomic Encyclopedia of Archaeal and Bacterial Type Strains, Phase II (KMG-II): from individual species to whole genera.</title>
        <authorList>
            <person name="Goeker M."/>
        </authorList>
    </citation>
    <scope>NUCLEOTIDE SEQUENCE [LARGE SCALE GENOMIC DNA]</scope>
    <source>
        <strain evidence="1 2">DSM 3808</strain>
    </source>
</reference>
<dbReference type="EMBL" id="PTJA01000001">
    <property type="protein sequence ID" value="PPK83160.1"/>
    <property type="molecule type" value="Genomic_DNA"/>
</dbReference>
<gene>
    <name evidence="1" type="ORF">BXY41_101223</name>
</gene>
<evidence type="ECO:0000313" key="1">
    <source>
        <dbReference type="EMBL" id="PPK83160.1"/>
    </source>
</evidence>
<dbReference type="InterPro" id="IPR020288">
    <property type="entry name" value="Sheath_initiator"/>
</dbReference>
<dbReference type="RefSeq" id="WP_104433695.1">
    <property type="nucleotide sequence ID" value="NZ_PTJA01000001.1"/>
</dbReference>
<name>A0A2S6HYK7_9FIRM</name>